<accession>A0A846W219</accession>
<reference evidence="2 3" key="1">
    <citation type="submission" date="2020-04" db="EMBL/GenBank/DDBJ databases">
        <title>MicrobeNet Type strains.</title>
        <authorList>
            <person name="Nicholson A.C."/>
        </authorList>
    </citation>
    <scope>NUCLEOTIDE SEQUENCE [LARGE SCALE GENOMIC DNA]</scope>
    <source>
        <strain evidence="2 3">DSM 44960</strain>
    </source>
</reference>
<dbReference type="Gene3D" id="1.10.10.10">
    <property type="entry name" value="Winged helix-like DNA-binding domain superfamily/Winged helix DNA-binding domain"/>
    <property type="match status" value="1"/>
</dbReference>
<keyword evidence="3" id="KW-1185">Reference proteome</keyword>
<evidence type="ECO:0000256" key="1">
    <source>
        <dbReference type="SAM" id="MobiDB-lite"/>
    </source>
</evidence>
<proteinExistence type="predicted"/>
<dbReference type="RefSeq" id="WP_067644108.1">
    <property type="nucleotide sequence ID" value="NZ_JAAXOM010000002.1"/>
</dbReference>
<feature type="compositionally biased region" description="Pro residues" evidence="1">
    <location>
        <begin position="247"/>
        <end position="259"/>
    </location>
</feature>
<feature type="region of interest" description="Disordered" evidence="1">
    <location>
        <begin position="208"/>
        <end position="308"/>
    </location>
</feature>
<organism evidence="2 3">
    <name type="scientific">Nocardia coubleae</name>
    <dbReference type="NCBI Taxonomy" id="356147"/>
    <lineage>
        <taxon>Bacteria</taxon>
        <taxon>Bacillati</taxon>
        <taxon>Actinomycetota</taxon>
        <taxon>Actinomycetes</taxon>
        <taxon>Mycobacteriales</taxon>
        <taxon>Nocardiaceae</taxon>
        <taxon>Nocardia</taxon>
    </lineage>
</organism>
<evidence type="ECO:0000313" key="3">
    <source>
        <dbReference type="Proteomes" id="UP000572007"/>
    </source>
</evidence>
<dbReference type="EMBL" id="JAAXOM010000002">
    <property type="protein sequence ID" value="NKX87219.1"/>
    <property type="molecule type" value="Genomic_DNA"/>
</dbReference>
<protein>
    <submittedName>
        <fullName evidence="2">MarR family transcriptional regulator</fullName>
    </submittedName>
</protein>
<evidence type="ECO:0000313" key="2">
    <source>
        <dbReference type="EMBL" id="NKX87219.1"/>
    </source>
</evidence>
<dbReference type="Proteomes" id="UP000572007">
    <property type="component" value="Unassembled WGS sequence"/>
</dbReference>
<dbReference type="AlphaFoldDB" id="A0A846W219"/>
<feature type="compositionally biased region" description="Low complexity" evidence="1">
    <location>
        <begin position="271"/>
        <end position="290"/>
    </location>
</feature>
<gene>
    <name evidence="2" type="ORF">HGA10_07815</name>
</gene>
<sequence>MSAALAEELQRLEEQGSTGILRAGDGEFHLARGAVASVGCRRTIGLDRLAVEAGVATDEDLRRARAGEPGALLRRPRLETLARLSAYDAAYFLLETEAEAEFIPTEEHWLAPVCRIAPHALVSECARRRRPDAGPWTADMVSTVPVSPTHRARRKRTVLTVGQAEVLAAADNHRTIADIARELGRTTYGCLVAVRDLTRAGLIEAPESVDAKERRTRHLAAAPPPEQGRHAARAGYAAAQQNSGTGPPLPRRVPAPVAPPTSGRHALVEEASAAARTPDATTPTPGTTARTADRNSRGADTYSWTPPVDQPWQQVDRALLIRIRTALAELA</sequence>
<dbReference type="InterPro" id="IPR036388">
    <property type="entry name" value="WH-like_DNA-bd_sf"/>
</dbReference>
<comment type="caution">
    <text evidence="2">The sequence shown here is derived from an EMBL/GenBank/DDBJ whole genome shotgun (WGS) entry which is preliminary data.</text>
</comment>
<name>A0A846W219_9NOCA</name>